<evidence type="ECO:0000313" key="14">
    <source>
        <dbReference type="Proteomes" id="UP000283732"/>
    </source>
</evidence>
<dbReference type="GO" id="GO:0016787">
    <property type="term" value="F:hydrolase activity"/>
    <property type="evidence" value="ECO:0007669"/>
    <property type="project" value="UniProtKB-UniRule"/>
</dbReference>
<dbReference type="InterPro" id="IPR013986">
    <property type="entry name" value="DExx_box_DNA_helicase_dom_sf"/>
</dbReference>
<dbReference type="Gene3D" id="3.40.50.300">
    <property type="entry name" value="P-loop containing nucleotide triphosphate hydrolases"/>
    <property type="match status" value="2"/>
</dbReference>
<keyword evidence="4 10" id="KW-0347">Helicase</keyword>
<dbReference type="InterPro" id="IPR000212">
    <property type="entry name" value="DNA_helicase_UvrD/REP"/>
</dbReference>
<dbReference type="SUPFAM" id="SSF52540">
    <property type="entry name" value="P-loop containing nucleoside triphosphate hydrolases"/>
    <property type="match status" value="1"/>
</dbReference>
<evidence type="ECO:0000256" key="2">
    <source>
        <dbReference type="ARBA" id="ARBA00022741"/>
    </source>
</evidence>
<reference evidence="14 15" key="1">
    <citation type="submission" date="2018-08" db="EMBL/GenBank/DDBJ databases">
        <title>A genome reference for cultivated species of the human gut microbiota.</title>
        <authorList>
            <person name="Zou Y."/>
            <person name="Xue W."/>
            <person name="Luo G."/>
        </authorList>
    </citation>
    <scope>NUCLEOTIDE SEQUENCE [LARGE SCALE GENOMIC DNA]</scope>
    <source>
        <strain evidence="13 14">AM16-50</strain>
        <strain evidence="12 15">AM50-15</strain>
    </source>
</reference>
<protein>
    <recommendedName>
        <fullName evidence="8">DNA 3'-5' helicase</fullName>
        <ecNumber evidence="8">5.6.2.4</ecNumber>
    </recommendedName>
</protein>
<proteinExistence type="inferred from homology"/>
<dbReference type="Pfam" id="PF00580">
    <property type="entry name" value="UvrD-helicase"/>
    <property type="match status" value="1"/>
</dbReference>
<evidence type="ECO:0000256" key="9">
    <source>
        <dbReference type="ARBA" id="ARBA00048988"/>
    </source>
</evidence>
<dbReference type="GO" id="GO:0003677">
    <property type="term" value="F:DNA binding"/>
    <property type="evidence" value="ECO:0007669"/>
    <property type="project" value="UniProtKB-KW"/>
</dbReference>
<evidence type="ECO:0000256" key="10">
    <source>
        <dbReference type="PROSITE-ProRule" id="PRU00560"/>
    </source>
</evidence>
<comment type="catalytic activity">
    <reaction evidence="7">
        <text>Couples ATP hydrolysis with the unwinding of duplex DNA by translocating in the 3'-5' direction.</text>
        <dbReference type="EC" id="5.6.2.4"/>
    </reaction>
</comment>
<dbReference type="InterPro" id="IPR027417">
    <property type="entry name" value="P-loop_NTPase"/>
</dbReference>
<organism evidence="12 15">
    <name type="scientific">Parabacteroides merdae</name>
    <dbReference type="NCBI Taxonomy" id="46503"/>
    <lineage>
        <taxon>Bacteria</taxon>
        <taxon>Pseudomonadati</taxon>
        <taxon>Bacteroidota</taxon>
        <taxon>Bacteroidia</taxon>
        <taxon>Bacteroidales</taxon>
        <taxon>Tannerellaceae</taxon>
        <taxon>Parabacteroides</taxon>
    </lineage>
</organism>
<keyword evidence="3 10" id="KW-0378">Hydrolase</keyword>
<dbReference type="InterPro" id="IPR014017">
    <property type="entry name" value="DNA_helicase_UvrD-like_C"/>
</dbReference>
<evidence type="ECO:0000313" key="12">
    <source>
        <dbReference type="EMBL" id="RGZ48703.1"/>
    </source>
</evidence>
<dbReference type="GO" id="GO:0000725">
    <property type="term" value="P:recombinational repair"/>
    <property type="evidence" value="ECO:0007669"/>
    <property type="project" value="TreeGrafter"/>
</dbReference>
<evidence type="ECO:0000256" key="8">
    <source>
        <dbReference type="ARBA" id="ARBA00034808"/>
    </source>
</evidence>
<dbReference type="Proteomes" id="UP000283732">
    <property type="component" value="Unassembled WGS sequence"/>
</dbReference>
<dbReference type="InterPro" id="IPR014016">
    <property type="entry name" value="UvrD-like_ATP-bd"/>
</dbReference>
<comment type="caution">
    <text evidence="12">The sequence shown here is derived from an EMBL/GenBank/DDBJ whole genome shotgun (WGS) entry which is preliminary data.</text>
</comment>
<dbReference type="GO" id="GO:0005524">
    <property type="term" value="F:ATP binding"/>
    <property type="evidence" value="ECO:0007669"/>
    <property type="project" value="UniProtKB-UniRule"/>
</dbReference>
<name>A0A3R6CVM6_9BACT</name>
<keyword evidence="6" id="KW-0413">Isomerase</keyword>
<evidence type="ECO:0000256" key="5">
    <source>
        <dbReference type="ARBA" id="ARBA00022840"/>
    </source>
</evidence>
<keyword evidence="2 10" id="KW-0547">Nucleotide-binding</keyword>
<evidence type="ECO:0000313" key="13">
    <source>
        <dbReference type="EMBL" id="RHH74120.1"/>
    </source>
</evidence>
<sequence length="498" mass="56459">MSLKPIILKGEQKRVLFLPATDPIQIKGVAGSGKTTVALYRAKHLLDTYANLFNEAKVAIFTYNKTLVKYINAIAPQISGGYRPDTDEIKPTKPKGLNVYITSFHKWAYHFIEQNGIPLHDIVDNKRIYKTISGNFQLGVISRIKAKYSSYAISNKPVEFFCEEISWIKGKAFQSKEEYFDAKRTGRGTSDRVTKSDKEIIWSIFADYNNQLKTNGQVDFDDYALLCLRILDSKPNLEKPFSHIIIDEAQDLSKAQILVISRLVSDETKSISVIADAAQRIYKSGFTWSEVGFNVRGGRTIELKKNYRNTVQIVKAALSLLEKENDKSDFTTVETARSGNEKPIVGYFENKKEQSLYLLKSLNQLKTNNNISSTVVLHRSRSGLNAIQSFLGENGYDTQILLDSGEIDFERESIKICTLSSVKGLEFDNVFIIDLNDDILPYPPGFNGEDDELHISTERRLLYTSMTRARERLYLLSSGEPSRYLTEIDEDLLVKANN</sequence>
<comment type="similarity">
    <text evidence="1">Belongs to the helicase family. UvrD subfamily.</text>
</comment>
<evidence type="ECO:0000256" key="6">
    <source>
        <dbReference type="ARBA" id="ARBA00023235"/>
    </source>
</evidence>
<evidence type="ECO:0000313" key="15">
    <source>
        <dbReference type="Proteomes" id="UP000285173"/>
    </source>
</evidence>
<dbReference type="Proteomes" id="UP000285173">
    <property type="component" value="Unassembled WGS sequence"/>
</dbReference>
<dbReference type="EMBL" id="QRKC01000014">
    <property type="protein sequence ID" value="RHH74120.1"/>
    <property type="molecule type" value="Genomic_DNA"/>
</dbReference>
<evidence type="ECO:0000256" key="4">
    <source>
        <dbReference type="ARBA" id="ARBA00022806"/>
    </source>
</evidence>
<accession>A0A3R6CVM6</accession>
<feature type="domain" description="UvrD-like helicase ATP-binding" evidence="11">
    <location>
        <begin position="7"/>
        <end position="339"/>
    </location>
</feature>
<gene>
    <name evidence="13" type="ORF">DW191_18765</name>
    <name evidence="12" type="ORF">DW986_09010</name>
</gene>
<dbReference type="PANTHER" id="PTHR11070:SF45">
    <property type="entry name" value="DNA 3'-5' HELICASE"/>
    <property type="match status" value="1"/>
</dbReference>
<feature type="binding site" evidence="10">
    <location>
        <begin position="28"/>
        <end position="35"/>
    </location>
    <ligand>
        <name>ATP</name>
        <dbReference type="ChEBI" id="CHEBI:30616"/>
    </ligand>
</feature>
<dbReference type="PANTHER" id="PTHR11070">
    <property type="entry name" value="UVRD / RECB / PCRA DNA HELICASE FAMILY MEMBER"/>
    <property type="match status" value="1"/>
</dbReference>
<comment type="catalytic activity">
    <reaction evidence="9">
        <text>ATP + H2O = ADP + phosphate + H(+)</text>
        <dbReference type="Rhea" id="RHEA:13065"/>
        <dbReference type="ChEBI" id="CHEBI:15377"/>
        <dbReference type="ChEBI" id="CHEBI:15378"/>
        <dbReference type="ChEBI" id="CHEBI:30616"/>
        <dbReference type="ChEBI" id="CHEBI:43474"/>
        <dbReference type="ChEBI" id="CHEBI:456216"/>
        <dbReference type="EC" id="5.6.2.4"/>
    </reaction>
</comment>
<keyword evidence="5 10" id="KW-0067">ATP-binding</keyword>
<dbReference type="GO" id="GO:0043138">
    <property type="term" value="F:3'-5' DNA helicase activity"/>
    <property type="evidence" value="ECO:0007669"/>
    <property type="project" value="UniProtKB-EC"/>
</dbReference>
<dbReference type="EC" id="5.6.2.4" evidence="8"/>
<dbReference type="AlphaFoldDB" id="A0A3R6CVM6"/>
<evidence type="ECO:0000256" key="1">
    <source>
        <dbReference type="ARBA" id="ARBA00009922"/>
    </source>
</evidence>
<dbReference type="Pfam" id="PF13361">
    <property type="entry name" value="UvrD_C"/>
    <property type="match status" value="2"/>
</dbReference>
<evidence type="ECO:0000256" key="3">
    <source>
        <dbReference type="ARBA" id="ARBA00022801"/>
    </source>
</evidence>
<dbReference type="PROSITE" id="PS51198">
    <property type="entry name" value="UVRD_HELICASE_ATP_BIND"/>
    <property type="match status" value="1"/>
</dbReference>
<dbReference type="EMBL" id="QSEF01000010">
    <property type="protein sequence ID" value="RGZ48703.1"/>
    <property type="molecule type" value="Genomic_DNA"/>
</dbReference>
<dbReference type="Gene3D" id="1.10.10.160">
    <property type="match status" value="1"/>
</dbReference>
<dbReference type="RefSeq" id="WP_122203027.1">
    <property type="nucleotide sequence ID" value="NZ_JBCHCK010000009.1"/>
</dbReference>
<evidence type="ECO:0000259" key="11">
    <source>
        <dbReference type="PROSITE" id="PS51198"/>
    </source>
</evidence>
<evidence type="ECO:0000256" key="7">
    <source>
        <dbReference type="ARBA" id="ARBA00034617"/>
    </source>
</evidence>